<keyword evidence="2" id="KW-0732">Signal</keyword>
<dbReference type="GO" id="GO:0016788">
    <property type="term" value="F:hydrolase activity, acting on ester bonds"/>
    <property type="evidence" value="ECO:0007669"/>
    <property type="project" value="InterPro"/>
</dbReference>
<dbReference type="PANTHER" id="PTHR45642:SF120">
    <property type="entry name" value="GDSL-LIKE LIPASE_ACYLHYDROLASE"/>
    <property type="match status" value="1"/>
</dbReference>
<dbReference type="AlphaFoldDB" id="A0AAN9JKG4"/>
<sequence length="352" mass="39423">MEPIIHFIILVHACTIAVMSNSVTVSHFSSILVFGDSTVDTGNNNYIKTLSKANHLPYGRDFIDHVANGRFSNGKLIPDMIASFLNIKDVVPPYLDPSLSDEDLLTGVSFASGGSGLDEMTAASLNVLSMSKQIEYFKVYIIRLKHIAGENKTKEILANAFVMFSAGVNDFLFNFYDFHLKSPFLSIEQYQDGLLVKLEISIKEIYDLGCRNFGIAGIPPIGCIPIEITTKFVYGRKCVANENLDSEKYNLKLMQLLSQLQVMLPGSRLVYADVYYTVLNLINQSEKYGMEETSRGCCGLGTVEVPPFCNEFTPLCPNASKYIFWDSIHFTEIAYTYLANYFITELLPLFKN</sequence>
<evidence type="ECO:0000256" key="1">
    <source>
        <dbReference type="ARBA" id="ARBA00008668"/>
    </source>
</evidence>
<gene>
    <name evidence="3" type="ORF">RJT34_11716</name>
</gene>
<dbReference type="InterPro" id="IPR001087">
    <property type="entry name" value="GDSL"/>
</dbReference>
<dbReference type="InterPro" id="IPR036514">
    <property type="entry name" value="SGNH_hydro_sf"/>
</dbReference>
<proteinExistence type="inferred from homology"/>
<dbReference type="Pfam" id="PF00657">
    <property type="entry name" value="Lipase_GDSL"/>
    <property type="match status" value="1"/>
</dbReference>
<reference evidence="3 4" key="1">
    <citation type="submission" date="2024-01" db="EMBL/GenBank/DDBJ databases">
        <title>The genomes of 5 underutilized Papilionoideae crops provide insights into root nodulation and disease resistance.</title>
        <authorList>
            <person name="Yuan L."/>
        </authorList>
    </citation>
    <scope>NUCLEOTIDE SEQUENCE [LARGE SCALE GENOMIC DNA]</scope>
    <source>
        <strain evidence="3">LY-2023</strain>
        <tissue evidence="3">Leaf</tissue>
    </source>
</reference>
<accession>A0AAN9JKG4</accession>
<dbReference type="EMBL" id="JAYKXN010000003">
    <property type="protein sequence ID" value="KAK7300865.1"/>
    <property type="molecule type" value="Genomic_DNA"/>
</dbReference>
<dbReference type="InterPro" id="IPR050592">
    <property type="entry name" value="GDSL_lipolytic_enzyme"/>
</dbReference>
<evidence type="ECO:0000313" key="4">
    <source>
        <dbReference type="Proteomes" id="UP001359559"/>
    </source>
</evidence>
<feature type="chain" id="PRO_5043025719" evidence="2">
    <location>
        <begin position="21"/>
        <end position="352"/>
    </location>
</feature>
<evidence type="ECO:0000313" key="3">
    <source>
        <dbReference type="EMBL" id="KAK7300865.1"/>
    </source>
</evidence>
<comment type="similarity">
    <text evidence="1">Belongs to the 'GDSL' lipolytic enzyme family.</text>
</comment>
<dbReference type="SUPFAM" id="SSF52266">
    <property type="entry name" value="SGNH hydrolase"/>
    <property type="match status" value="1"/>
</dbReference>
<evidence type="ECO:0000256" key="2">
    <source>
        <dbReference type="SAM" id="SignalP"/>
    </source>
</evidence>
<feature type="signal peptide" evidence="2">
    <location>
        <begin position="1"/>
        <end position="20"/>
    </location>
</feature>
<name>A0AAN9JKG4_CLITE</name>
<dbReference type="CDD" id="cd01837">
    <property type="entry name" value="SGNH_plant_lipase_like"/>
    <property type="match status" value="1"/>
</dbReference>
<keyword evidence="4" id="KW-1185">Reference proteome</keyword>
<comment type="caution">
    <text evidence="3">The sequence shown here is derived from an EMBL/GenBank/DDBJ whole genome shotgun (WGS) entry which is preliminary data.</text>
</comment>
<dbReference type="Gene3D" id="3.40.50.1110">
    <property type="entry name" value="SGNH hydrolase"/>
    <property type="match status" value="1"/>
</dbReference>
<dbReference type="PANTHER" id="PTHR45642">
    <property type="entry name" value="GDSL ESTERASE/LIPASE EXL3"/>
    <property type="match status" value="1"/>
</dbReference>
<dbReference type="Proteomes" id="UP001359559">
    <property type="component" value="Unassembled WGS sequence"/>
</dbReference>
<organism evidence="3 4">
    <name type="scientific">Clitoria ternatea</name>
    <name type="common">Butterfly pea</name>
    <dbReference type="NCBI Taxonomy" id="43366"/>
    <lineage>
        <taxon>Eukaryota</taxon>
        <taxon>Viridiplantae</taxon>
        <taxon>Streptophyta</taxon>
        <taxon>Embryophyta</taxon>
        <taxon>Tracheophyta</taxon>
        <taxon>Spermatophyta</taxon>
        <taxon>Magnoliopsida</taxon>
        <taxon>eudicotyledons</taxon>
        <taxon>Gunneridae</taxon>
        <taxon>Pentapetalae</taxon>
        <taxon>rosids</taxon>
        <taxon>fabids</taxon>
        <taxon>Fabales</taxon>
        <taxon>Fabaceae</taxon>
        <taxon>Papilionoideae</taxon>
        <taxon>50 kb inversion clade</taxon>
        <taxon>NPAAA clade</taxon>
        <taxon>indigoferoid/millettioid clade</taxon>
        <taxon>Phaseoleae</taxon>
        <taxon>Clitoria</taxon>
    </lineage>
</organism>
<dbReference type="InterPro" id="IPR035669">
    <property type="entry name" value="SGNH_plant_lipase-like"/>
</dbReference>
<protein>
    <submittedName>
        <fullName evidence="3">Uncharacterized protein</fullName>
    </submittedName>
</protein>